<evidence type="ECO:0000313" key="1">
    <source>
        <dbReference type="EMBL" id="CAE7498825.1"/>
    </source>
</evidence>
<proteinExistence type="predicted"/>
<dbReference type="AlphaFoldDB" id="A0A812SZP6"/>
<gene>
    <name evidence="1" type="ORF">SPIL2461_LOCUS12892</name>
</gene>
<reference evidence="1" key="1">
    <citation type="submission" date="2021-02" db="EMBL/GenBank/DDBJ databases">
        <authorList>
            <person name="Dougan E. K."/>
            <person name="Rhodes N."/>
            <person name="Thang M."/>
            <person name="Chan C."/>
        </authorList>
    </citation>
    <scope>NUCLEOTIDE SEQUENCE</scope>
</reference>
<protein>
    <submittedName>
        <fullName evidence="1">Uncharacterized protein</fullName>
    </submittedName>
</protein>
<dbReference type="EMBL" id="CAJNIZ010027236">
    <property type="protein sequence ID" value="CAE7498825.1"/>
    <property type="molecule type" value="Genomic_DNA"/>
</dbReference>
<name>A0A812SZP6_SYMPI</name>
<feature type="non-terminal residue" evidence="1">
    <location>
        <position position="85"/>
    </location>
</feature>
<dbReference type="Proteomes" id="UP000649617">
    <property type="component" value="Unassembled WGS sequence"/>
</dbReference>
<accession>A0A812SZP6</accession>
<dbReference type="OrthoDB" id="407422at2759"/>
<feature type="non-terminal residue" evidence="1">
    <location>
        <position position="1"/>
    </location>
</feature>
<sequence>DSGNQIYDVTWNETCAKEEDGCPCDPKWEKQCTSNGYKYCVYHTNSCPVDCGDKQSCYHYMSGNESCATDSGCVCEADEISCANP</sequence>
<comment type="caution">
    <text evidence="1">The sequence shown here is derived from an EMBL/GenBank/DDBJ whole genome shotgun (WGS) entry which is preliminary data.</text>
</comment>
<evidence type="ECO:0000313" key="2">
    <source>
        <dbReference type="Proteomes" id="UP000649617"/>
    </source>
</evidence>
<keyword evidence="2" id="KW-1185">Reference proteome</keyword>
<organism evidence="1 2">
    <name type="scientific">Symbiodinium pilosum</name>
    <name type="common">Dinoflagellate</name>
    <dbReference type="NCBI Taxonomy" id="2952"/>
    <lineage>
        <taxon>Eukaryota</taxon>
        <taxon>Sar</taxon>
        <taxon>Alveolata</taxon>
        <taxon>Dinophyceae</taxon>
        <taxon>Suessiales</taxon>
        <taxon>Symbiodiniaceae</taxon>
        <taxon>Symbiodinium</taxon>
    </lineage>
</organism>